<dbReference type="STRING" id="596154.Alide2_2069"/>
<reference evidence="1 2" key="1">
    <citation type="journal article" date="2011" name="J. Bacteriol.">
        <title>Genome Sequences of Alicycliphilus denitrificans Strains BC and K601T.</title>
        <authorList>
            <person name="Oosterkamp M.J."/>
            <person name="Veuskens T."/>
            <person name="Plugge C.M."/>
            <person name="Langenhoff A.A."/>
            <person name="Gerritse J."/>
            <person name="van Berkel W.J."/>
            <person name="Pieper D.H."/>
            <person name="Junca H."/>
            <person name="Goodwin L.A."/>
            <person name="Daligault H.E."/>
            <person name="Bruce D.C."/>
            <person name="Detter J.C."/>
            <person name="Tapia R."/>
            <person name="Han C.S."/>
            <person name="Land M.L."/>
            <person name="Hauser L.J."/>
            <person name="Smidt H."/>
            <person name="Stams A.J."/>
        </authorList>
    </citation>
    <scope>NUCLEOTIDE SEQUENCE [LARGE SCALE GENOMIC DNA]</scope>
    <source>
        <strain evidence="2">DSM 14773 / CIP 107495 / K601</strain>
    </source>
</reference>
<reference evidence="1 2" key="2">
    <citation type="submission" date="2011-04" db="EMBL/GenBank/DDBJ databases">
        <title>Complete sequence of chromosome of Alicycliphilus denitrificans K601.</title>
        <authorList>
            <consortium name="US DOE Joint Genome Institute"/>
            <person name="Lucas S."/>
            <person name="Han J."/>
            <person name="Lapidus A."/>
            <person name="Cheng J.-F."/>
            <person name="Goodwin L."/>
            <person name="Pitluck S."/>
            <person name="Peters L."/>
            <person name="Zeytun A."/>
            <person name="Detter J.C."/>
            <person name="Han C."/>
            <person name="Tapia R."/>
            <person name="Land M."/>
            <person name="Hauser L."/>
            <person name="Kyrpides N."/>
            <person name="Ivanova N."/>
            <person name="Mikhailova N."/>
            <person name="Pagani I."/>
            <person name="Oosterkamp M."/>
            <person name="Pieper D."/>
            <person name="van Berkel W."/>
            <person name="Langenhoff A."/>
            <person name="Smidt H."/>
            <person name="Stams A."/>
            <person name="Woyke T."/>
        </authorList>
    </citation>
    <scope>NUCLEOTIDE SEQUENCE [LARGE SCALE GENOMIC DNA]</scope>
    <source>
        <strain evidence="2">DSM 14773 / CIP 107495 / K601</strain>
    </source>
</reference>
<dbReference type="OrthoDB" id="6009779at2"/>
<dbReference type="AlphaFoldDB" id="F4G8T4"/>
<keyword evidence="2" id="KW-1185">Reference proteome</keyword>
<dbReference type="HOGENOM" id="CLU_132664_2_0_4"/>
<name>F4G8T4_ALIDK</name>
<gene>
    <name evidence="1" type="ordered locus">Alide2_2069</name>
</gene>
<dbReference type="Proteomes" id="UP000007938">
    <property type="component" value="Chromosome"/>
</dbReference>
<dbReference type="SUPFAM" id="SSF109709">
    <property type="entry name" value="KorB DNA-binding domain-like"/>
    <property type="match status" value="1"/>
</dbReference>
<dbReference type="RefSeq" id="WP_013518710.1">
    <property type="nucleotide sequence ID" value="NC_015422.1"/>
</dbReference>
<sequence>MKDGQLETFVPMTLRRRGVQRLVQHPVVEEREAHDSALIEGVGRAFHWQRLLDTGEMESGSAIARSEGLHQSVINELLRLTLLAPDIIEQLMAGRQPRRMSLIWFQRHPLPVDWEAQRAIVRGFEGPA</sequence>
<dbReference type="eggNOG" id="COG1961">
    <property type="taxonomic scope" value="Bacteria"/>
</dbReference>
<proteinExistence type="predicted"/>
<protein>
    <submittedName>
        <fullName evidence="1">Site-specific recombinase resolvase family protein, truncation</fullName>
    </submittedName>
</protein>
<dbReference type="KEGG" id="adk:Alide2_2069"/>
<evidence type="ECO:0000313" key="1">
    <source>
        <dbReference type="EMBL" id="AEB84443.1"/>
    </source>
</evidence>
<dbReference type="EMBL" id="CP002657">
    <property type="protein sequence ID" value="AEB84443.1"/>
    <property type="molecule type" value="Genomic_DNA"/>
</dbReference>
<organism evidence="1 2">
    <name type="scientific">Alicycliphilus denitrificans (strain DSM 14773 / CIP 107495 / K601)</name>
    <dbReference type="NCBI Taxonomy" id="596154"/>
    <lineage>
        <taxon>Bacteria</taxon>
        <taxon>Pseudomonadati</taxon>
        <taxon>Pseudomonadota</taxon>
        <taxon>Betaproteobacteria</taxon>
        <taxon>Burkholderiales</taxon>
        <taxon>Comamonadaceae</taxon>
        <taxon>Alicycliphilus</taxon>
    </lineage>
</organism>
<accession>F4G8T4</accession>
<evidence type="ECO:0000313" key="2">
    <source>
        <dbReference type="Proteomes" id="UP000007938"/>
    </source>
</evidence>